<feature type="domain" description="EamA" evidence="8">
    <location>
        <begin position="257"/>
        <end position="398"/>
    </location>
</feature>
<dbReference type="InterPro" id="IPR037185">
    <property type="entry name" value="EmrE-like"/>
</dbReference>
<evidence type="ECO:0000256" key="6">
    <source>
        <dbReference type="ARBA" id="ARBA00040744"/>
    </source>
</evidence>
<dbReference type="AlphaFoldDB" id="U5EQY9"/>
<evidence type="ECO:0000256" key="5">
    <source>
        <dbReference type="ARBA" id="ARBA00023136"/>
    </source>
</evidence>
<feature type="transmembrane region" description="Helical" evidence="7">
    <location>
        <begin position="12"/>
        <end position="29"/>
    </location>
</feature>
<accession>U5EQY9</accession>
<keyword evidence="5 7" id="KW-0472">Membrane</keyword>
<feature type="transmembrane region" description="Helical" evidence="7">
    <location>
        <begin position="288"/>
        <end position="307"/>
    </location>
</feature>
<evidence type="ECO:0000313" key="9">
    <source>
        <dbReference type="EMBL" id="JAB56818.1"/>
    </source>
</evidence>
<evidence type="ECO:0000256" key="7">
    <source>
        <dbReference type="SAM" id="Phobius"/>
    </source>
</evidence>
<keyword evidence="3 7" id="KW-0812">Transmembrane</keyword>
<organism evidence="9">
    <name type="scientific">Corethrella appendiculata</name>
    <dbReference type="NCBI Taxonomy" id="1370023"/>
    <lineage>
        <taxon>Eukaryota</taxon>
        <taxon>Metazoa</taxon>
        <taxon>Ecdysozoa</taxon>
        <taxon>Arthropoda</taxon>
        <taxon>Hexapoda</taxon>
        <taxon>Insecta</taxon>
        <taxon>Pterygota</taxon>
        <taxon>Neoptera</taxon>
        <taxon>Endopterygota</taxon>
        <taxon>Diptera</taxon>
        <taxon>Nematocera</taxon>
        <taxon>Culicoidea</taxon>
        <taxon>Chaoboridae</taxon>
        <taxon>Corethrella</taxon>
    </lineage>
</organism>
<feature type="transmembrane region" description="Helical" evidence="7">
    <location>
        <begin position="232"/>
        <end position="251"/>
    </location>
</feature>
<comment type="subcellular location">
    <subcellularLocation>
        <location evidence="1">Membrane</location>
        <topology evidence="1">Multi-pass membrane protein</topology>
    </subcellularLocation>
</comment>
<comment type="similarity">
    <text evidence="2">Belongs to the SLC35F solute transporter family.</text>
</comment>
<feature type="transmembrane region" description="Helical" evidence="7">
    <location>
        <begin position="354"/>
        <end position="375"/>
    </location>
</feature>
<evidence type="ECO:0000259" key="8">
    <source>
        <dbReference type="Pfam" id="PF00892"/>
    </source>
</evidence>
<feature type="transmembrane region" description="Helical" evidence="7">
    <location>
        <begin position="170"/>
        <end position="188"/>
    </location>
</feature>
<dbReference type="SUPFAM" id="SSF103481">
    <property type="entry name" value="Multidrug resistance efflux transporter EmrE"/>
    <property type="match status" value="1"/>
</dbReference>
<dbReference type="InterPro" id="IPR000620">
    <property type="entry name" value="EamA_dom"/>
</dbReference>
<feature type="transmembrane region" description="Helical" evidence="7">
    <location>
        <begin position="49"/>
        <end position="69"/>
    </location>
</feature>
<feature type="transmembrane region" description="Helical" evidence="7">
    <location>
        <begin position="381"/>
        <end position="401"/>
    </location>
</feature>
<name>U5EQY9_9DIPT</name>
<evidence type="ECO:0000256" key="1">
    <source>
        <dbReference type="ARBA" id="ARBA00004141"/>
    </source>
</evidence>
<proteinExistence type="evidence at transcript level"/>
<feature type="transmembrane region" description="Helical" evidence="7">
    <location>
        <begin position="257"/>
        <end position="276"/>
    </location>
</feature>
<dbReference type="GO" id="GO:0016020">
    <property type="term" value="C:membrane"/>
    <property type="evidence" value="ECO:0007669"/>
    <property type="project" value="UniProtKB-SubCell"/>
</dbReference>
<feature type="transmembrane region" description="Helical" evidence="7">
    <location>
        <begin position="200"/>
        <end position="220"/>
    </location>
</feature>
<protein>
    <recommendedName>
        <fullName evidence="6">Solute carrier family 35 member F5</fullName>
    </recommendedName>
</protein>
<feature type="transmembrane region" description="Helical" evidence="7">
    <location>
        <begin position="327"/>
        <end position="347"/>
    </location>
</feature>
<dbReference type="PANTHER" id="PTHR23051">
    <property type="entry name" value="SOLUTE CARRIER FAMILY 35, MEMBER F5"/>
    <property type="match status" value="1"/>
</dbReference>
<sequence length="450" mass="51315">MKKTMLNKAQKLILGIFLLLLVDIIWVSSSELTKYLYQNENFDKPFFCTYFKTSMFTIYLMILGVITPWKEACPRNSNYTLVDPAAAEDEDTFYANGTSNLSDSSFIPIKATDQTVSGTESDDSSIRSVRFSKLAEVREMSPHEATEALMSRLSYSASLRVRRQKSHHKTARTALMFCILWFIANYMFQLALEPPSETAMITLLSSTSSFFTLILAAIFPSANGDKFTLSKFMAVILSITGSTMVSVSEIHEPKMSRGIVLALMSAFFYASYLVLVKRKSDTEEKIDIPLFFGFVGLWSLLLMWPLLFVLNFSQLEPFELPSRRQFVVLFLNGLIGTVFSEALWLWGCFLTSTLIGTIAMSLQIPIAMIFDLILHGKTYPIIFYLGSIPMFLSLIFIAFLIKYDDTDPILKYFKIIYRKLWFCHRTGTIVRISTDLESEQHESLIDNHEN</sequence>
<dbReference type="EMBL" id="GANO01003053">
    <property type="protein sequence ID" value="JAB56818.1"/>
    <property type="molecule type" value="mRNA"/>
</dbReference>
<keyword evidence="4 7" id="KW-1133">Transmembrane helix</keyword>
<dbReference type="PANTHER" id="PTHR23051:SF0">
    <property type="entry name" value="SOLUTE CARRIER FAMILY 35 MEMBER F5"/>
    <property type="match status" value="1"/>
</dbReference>
<evidence type="ECO:0000256" key="2">
    <source>
        <dbReference type="ARBA" id="ARBA00007863"/>
    </source>
</evidence>
<evidence type="ECO:0000256" key="3">
    <source>
        <dbReference type="ARBA" id="ARBA00022692"/>
    </source>
</evidence>
<evidence type="ECO:0000256" key="4">
    <source>
        <dbReference type="ARBA" id="ARBA00022989"/>
    </source>
</evidence>
<dbReference type="Pfam" id="PF00892">
    <property type="entry name" value="EamA"/>
    <property type="match status" value="1"/>
</dbReference>
<reference evidence="9" key="1">
    <citation type="journal article" date="2014" name="Insect Biochem. Mol. Biol.">
        <title>An insight into the sialome of the frog biting fly, Corethrella appendiculata.</title>
        <authorList>
            <person name="Ribeiro J.M.C."/>
            <person name="Chagas A.C."/>
            <person name="Pham V.M."/>
            <person name="Lounibos L.P."/>
            <person name="Calvo E."/>
        </authorList>
    </citation>
    <scope>NUCLEOTIDE SEQUENCE</scope>
    <source>
        <tissue evidence="9">Salivary glands</tissue>
    </source>
</reference>